<dbReference type="AlphaFoldDB" id="A0A085MMF8"/>
<feature type="compositionally biased region" description="Basic residues" evidence="13">
    <location>
        <begin position="226"/>
        <end position="236"/>
    </location>
</feature>
<proteinExistence type="predicted"/>
<keyword evidence="8" id="KW-0156">Chromatin regulator</keyword>
<evidence type="ECO:0000256" key="3">
    <source>
        <dbReference type="ARBA" id="ARBA00012187"/>
    </source>
</evidence>
<keyword evidence="5" id="KW-0489">Methyltransferase</keyword>
<dbReference type="PROSITE" id="PS51571">
    <property type="entry name" value="SAM_MT43_PR_SET"/>
    <property type="match status" value="1"/>
</dbReference>
<feature type="compositionally biased region" description="Polar residues" evidence="13">
    <location>
        <begin position="240"/>
        <end position="251"/>
    </location>
</feature>
<evidence type="ECO:0000256" key="9">
    <source>
        <dbReference type="ARBA" id="ARBA00023015"/>
    </source>
</evidence>
<evidence type="ECO:0000256" key="2">
    <source>
        <dbReference type="ARBA" id="ARBA00004286"/>
    </source>
</evidence>
<dbReference type="CDD" id="cd10528">
    <property type="entry name" value="SET_SETD8"/>
    <property type="match status" value="1"/>
</dbReference>
<dbReference type="InterPro" id="IPR001214">
    <property type="entry name" value="SET_dom"/>
</dbReference>
<evidence type="ECO:0000256" key="13">
    <source>
        <dbReference type="SAM" id="MobiDB-lite"/>
    </source>
</evidence>
<reference evidence="15 16" key="1">
    <citation type="journal article" date="2014" name="Nat. Genet.">
        <title>Genome and transcriptome of the porcine whipworm Trichuris suis.</title>
        <authorList>
            <person name="Jex A.R."/>
            <person name="Nejsum P."/>
            <person name="Schwarz E.M."/>
            <person name="Hu L."/>
            <person name="Young N.D."/>
            <person name="Hall R.S."/>
            <person name="Korhonen P.K."/>
            <person name="Liao S."/>
            <person name="Thamsborg S."/>
            <person name="Xia J."/>
            <person name="Xu P."/>
            <person name="Wang S."/>
            <person name="Scheerlinck J.P."/>
            <person name="Hofmann A."/>
            <person name="Sternberg P.W."/>
            <person name="Wang J."/>
            <person name="Gasser R.B."/>
        </authorList>
    </citation>
    <scope>NUCLEOTIDE SEQUENCE [LARGE SCALE GENOMIC DNA]</scope>
    <source>
        <strain evidence="15">DCEP-RM93M</strain>
    </source>
</reference>
<feature type="compositionally biased region" description="Basic and acidic residues" evidence="13">
    <location>
        <begin position="96"/>
        <end position="126"/>
    </location>
</feature>
<name>A0A085MMF8_9BILA</name>
<evidence type="ECO:0000256" key="11">
    <source>
        <dbReference type="ARBA" id="ARBA00023242"/>
    </source>
</evidence>
<feature type="region of interest" description="Disordered" evidence="13">
    <location>
        <begin position="96"/>
        <end position="167"/>
    </location>
</feature>
<dbReference type="PANTHER" id="PTHR46167">
    <property type="entry name" value="N-LYSINE METHYLTRANSFERASE KMT5A"/>
    <property type="match status" value="1"/>
</dbReference>
<dbReference type="InterPro" id="IPR016858">
    <property type="entry name" value="KMT5A-like"/>
</dbReference>
<gene>
    <name evidence="15" type="ORF">M513_00630</name>
</gene>
<evidence type="ECO:0000313" key="16">
    <source>
        <dbReference type="Proteomes" id="UP000030764"/>
    </source>
</evidence>
<comment type="catalytic activity">
    <reaction evidence="12">
        <text>L-lysyl(20)-[histone H4] + S-adenosyl-L-methionine = N(6)-methyl-L-lysyl(20)-[histone H4] + S-adenosyl-L-homocysteine + H(+)</text>
        <dbReference type="Rhea" id="RHEA:60344"/>
        <dbReference type="Rhea" id="RHEA-COMP:15554"/>
        <dbReference type="Rhea" id="RHEA-COMP:15555"/>
        <dbReference type="ChEBI" id="CHEBI:15378"/>
        <dbReference type="ChEBI" id="CHEBI:29969"/>
        <dbReference type="ChEBI" id="CHEBI:57856"/>
        <dbReference type="ChEBI" id="CHEBI:59789"/>
        <dbReference type="ChEBI" id="CHEBI:61929"/>
        <dbReference type="EC" id="2.1.1.361"/>
    </reaction>
</comment>
<organism evidence="15 16">
    <name type="scientific">Trichuris suis</name>
    <name type="common">pig whipworm</name>
    <dbReference type="NCBI Taxonomy" id="68888"/>
    <lineage>
        <taxon>Eukaryota</taxon>
        <taxon>Metazoa</taxon>
        <taxon>Ecdysozoa</taxon>
        <taxon>Nematoda</taxon>
        <taxon>Enoplea</taxon>
        <taxon>Dorylaimia</taxon>
        <taxon>Trichinellida</taxon>
        <taxon>Trichuridae</taxon>
        <taxon>Trichuris</taxon>
    </lineage>
</organism>
<dbReference type="SMART" id="SM00317">
    <property type="entry name" value="SET"/>
    <property type="match status" value="1"/>
</dbReference>
<keyword evidence="6" id="KW-0808">Transferase</keyword>
<evidence type="ECO:0000256" key="7">
    <source>
        <dbReference type="ARBA" id="ARBA00022691"/>
    </source>
</evidence>
<dbReference type="Proteomes" id="UP000030764">
    <property type="component" value="Unassembled WGS sequence"/>
</dbReference>
<dbReference type="EC" id="2.1.1.361" evidence="3"/>
<dbReference type="Gene3D" id="2.170.270.10">
    <property type="entry name" value="SET domain"/>
    <property type="match status" value="1"/>
</dbReference>
<evidence type="ECO:0000256" key="10">
    <source>
        <dbReference type="ARBA" id="ARBA00023163"/>
    </source>
</evidence>
<evidence type="ECO:0000256" key="1">
    <source>
        <dbReference type="ARBA" id="ARBA00004123"/>
    </source>
</evidence>
<keyword evidence="7" id="KW-0949">S-adenosyl-L-methionine</keyword>
<dbReference type="InterPro" id="IPR046341">
    <property type="entry name" value="SET_dom_sf"/>
</dbReference>
<keyword evidence="11" id="KW-0539">Nucleus</keyword>
<sequence>MSTNFSQKRASWLQEYTCARQSFYCGCGTTLVKWTEGQGVLSTPIDQNTIQRKAVMLFNPVKAETGKEAAEEEFEASRESSARLGMLKYLVPVREENGSEVSPKKEEEVRASSRPNSKTDRKDLSNDVRASVPHLHSPTKSNELGKEIASRSPKKLGGRERNGESNALKLAKELEKTNEGDKAEYHPSAQAIYTQTKLTVVPAAEELNGSCTEKSATTANVESSVRRRKGGQKTTRRGYNSPTVVHGTTKSKASKPPKQENKITTYFAIRKSERLTGSQIKEFSERLTGSQIKERNLEVLKQAVLACSEESLKVMEFEGKGRGVVAAKDFTKGEFVVEYRGELISRFEALKREKSYQNDSSIGCYMYYFTFRNKHYCVDATEETEYKARLINHSAKEPNCVPKIVEVNNRPCIVLIASRDVYVGEELLYNYGDRSRASIAAHPWLVNS</sequence>
<evidence type="ECO:0000313" key="15">
    <source>
        <dbReference type="EMBL" id="KFD58404.1"/>
    </source>
</evidence>
<dbReference type="GO" id="GO:0005634">
    <property type="term" value="C:nucleus"/>
    <property type="evidence" value="ECO:0007669"/>
    <property type="project" value="UniProtKB-SubCell"/>
</dbReference>
<keyword evidence="10" id="KW-0804">Transcription</keyword>
<dbReference type="EMBL" id="KL363184">
    <property type="protein sequence ID" value="KFD58404.1"/>
    <property type="molecule type" value="Genomic_DNA"/>
</dbReference>
<dbReference type="GO" id="GO:0006357">
    <property type="term" value="P:regulation of transcription by RNA polymerase II"/>
    <property type="evidence" value="ECO:0007669"/>
    <property type="project" value="TreeGrafter"/>
</dbReference>
<evidence type="ECO:0000259" key="14">
    <source>
        <dbReference type="PROSITE" id="PS50280"/>
    </source>
</evidence>
<dbReference type="Pfam" id="PF00856">
    <property type="entry name" value="SET"/>
    <property type="match status" value="1"/>
</dbReference>
<dbReference type="PANTHER" id="PTHR46167:SF1">
    <property type="entry name" value="N-LYSINE METHYLTRANSFERASE KMT5A"/>
    <property type="match status" value="1"/>
</dbReference>
<evidence type="ECO:0000256" key="4">
    <source>
        <dbReference type="ARBA" id="ARBA00022454"/>
    </source>
</evidence>
<dbReference type="GO" id="GO:0032259">
    <property type="term" value="P:methylation"/>
    <property type="evidence" value="ECO:0007669"/>
    <property type="project" value="UniProtKB-KW"/>
</dbReference>
<dbReference type="GO" id="GO:0005700">
    <property type="term" value="C:polytene chromosome"/>
    <property type="evidence" value="ECO:0007669"/>
    <property type="project" value="TreeGrafter"/>
</dbReference>
<feature type="region of interest" description="Disordered" evidence="13">
    <location>
        <begin position="215"/>
        <end position="259"/>
    </location>
</feature>
<dbReference type="GO" id="GO:0140944">
    <property type="term" value="F:histone H4K20 monomethyltransferase activity"/>
    <property type="evidence" value="ECO:0007669"/>
    <property type="project" value="UniProtKB-EC"/>
</dbReference>
<dbReference type="InterPro" id="IPR051760">
    <property type="entry name" value="KMT5A"/>
</dbReference>
<evidence type="ECO:0000256" key="8">
    <source>
        <dbReference type="ARBA" id="ARBA00022853"/>
    </source>
</evidence>
<dbReference type="SUPFAM" id="SSF82199">
    <property type="entry name" value="SET domain"/>
    <property type="match status" value="1"/>
</dbReference>
<keyword evidence="16" id="KW-1185">Reference proteome</keyword>
<evidence type="ECO:0000256" key="6">
    <source>
        <dbReference type="ARBA" id="ARBA00022679"/>
    </source>
</evidence>
<keyword evidence="9" id="KW-0805">Transcription regulation</keyword>
<protein>
    <recommendedName>
        <fullName evidence="3">[histone H4]-lysine(20) N-methyltransferase</fullName>
        <ecNumber evidence="3">2.1.1.361</ecNumber>
    </recommendedName>
</protein>
<dbReference type="InterPro" id="IPR047266">
    <property type="entry name" value="KMT5A-like_SET"/>
</dbReference>
<comment type="subcellular location">
    <subcellularLocation>
        <location evidence="2">Chromosome</location>
    </subcellularLocation>
    <subcellularLocation>
        <location evidence="1">Nucleus</location>
    </subcellularLocation>
</comment>
<accession>A0A085MMF8</accession>
<evidence type="ECO:0000256" key="5">
    <source>
        <dbReference type="ARBA" id="ARBA00022603"/>
    </source>
</evidence>
<dbReference type="GO" id="GO:0043516">
    <property type="term" value="P:regulation of DNA damage response, signal transduction by p53 class mediator"/>
    <property type="evidence" value="ECO:0007669"/>
    <property type="project" value="TreeGrafter"/>
</dbReference>
<keyword evidence="4" id="KW-0158">Chromosome</keyword>
<dbReference type="PROSITE" id="PS50280">
    <property type="entry name" value="SET"/>
    <property type="match status" value="1"/>
</dbReference>
<evidence type="ECO:0000256" key="12">
    <source>
        <dbReference type="ARBA" id="ARBA00047784"/>
    </source>
</evidence>
<feature type="domain" description="SET" evidence="14">
    <location>
        <begin position="310"/>
        <end position="432"/>
    </location>
</feature>